<gene>
    <name evidence="1" type="ORF">I5907_05170</name>
</gene>
<evidence type="ECO:0000313" key="1">
    <source>
        <dbReference type="EMBL" id="MBG9375613.1"/>
    </source>
</evidence>
<accession>A0A931GVY1</accession>
<dbReference type="AlphaFoldDB" id="A0A931GVY1"/>
<sequence>MTNAYIFSHNRIATELSLSARARHYEHYPLVKGNVAPQVLLKSSNRLHKKSQQPAPAGYSLLSLDELLLSGKPVVLVFYSPVVHKADHLHFFKVLQDRLGQHATLIILADPGNSSIRQSADLLGKLNMYVDRHNIISEAFGLHNEQNPLWNWVPGVESDTAFINAFYVISPGKEIVFHHIDYGFTFFSQAQEQRESFIRDVLQKVQTGTSAPLAFATS</sequence>
<keyword evidence="2" id="KW-1185">Reference proteome</keyword>
<proteinExistence type="predicted"/>
<protein>
    <recommendedName>
        <fullName evidence="3">Alkyl hydroperoxide reductase subunit C/ Thiol specific antioxidant domain-containing protein</fullName>
    </recommendedName>
</protein>
<name>A0A931GVY1_9BACT</name>
<organism evidence="1 2">
    <name type="scientific">Panacibacter microcysteis</name>
    <dbReference type="NCBI Taxonomy" id="2793269"/>
    <lineage>
        <taxon>Bacteria</taxon>
        <taxon>Pseudomonadati</taxon>
        <taxon>Bacteroidota</taxon>
        <taxon>Chitinophagia</taxon>
        <taxon>Chitinophagales</taxon>
        <taxon>Chitinophagaceae</taxon>
        <taxon>Panacibacter</taxon>
    </lineage>
</organism>
<dbReference type="Proteomes" id="UP000628448">
    <property type="component" value="Unassembled WGS sequence"/>
</dbReference>
<evidence type="ECO:0008006" key="3">
    <source>
        <dbReference type="Google" id="ProtNLM"/>
    </source>
</evidence>
<dbReference type="RefSeq" id="WP_196989656.1">
    <property type="nucleotide sequence ID" value="NZ_JADWYR010000001.1"/>
</dbReference>
<comment type="caution">
    <text evidence="1">The sequence shown here is derived from an EMBL/GenBank/DDBJ whole genome shotgun (WGS) entry which is preliminary data.</text>
</comment>
<dbReference type="EMBL" id="JADWYR010000001">
    <property type="protein sequence ID" value="MBG9375613.1"/>
    <property type="molecule type" value="Genomic_DNA"/>
</dbReference>
<reference evidence="1" key="1">
    <citation type="submission" date="2020-11" db="EMBL/GenBank/DDBJ databases">
        <title>Bacterial whole genome sequence for Panacibacter sp. DH6.</title>
        <authorList>
            <person name="Le V."/>
            <person name="Ko S."/>
            <person name="Ahn C.-Y."/>
            <person name="Oh H.-M."/>
        </authorList>
    </citation>
    <scope>NUCLEOTIDE SEQUENCE</scope>
    <source>
        <strain evidence="1">DH6</strain>
    </source>
</reference>
<evidence type="ECO:0000313" key="2">
    <source>
        <dbReference type="Proteomes" id="UP000628448"/>
    </source>
</evidence>